<dbReference type="Gene3D" id="3.40.50.720">
    <property type="entry name" value="NAD(P)-binding Rossmann-like Domain"/>
    <property type="match status" value="1"/>
</dbReference>
<evidence type="ECO:0000313" key="3">
    <source>
        <dbReference type="Proteomes" id="UP000256542"/>
    </source>
</evidence>
<comment type="caution">
    <text evidence="2">The sequence shown here is derived from an EMBL/GenBank/DDBJ whole genome shotgun (WGS) entry which is preliminary data.</text>
</comment>
<dbReference type="OrthoDB" id="5510591at2"/>
<keyword evidence="3" id="KW-1185">Reference proteome</keyword>
<evidence type="ECO:0000259" key="1">
    <source>
        <dbReference type="Pfam" id="PF05368"/>
    </source>
</evidence>
<evidence type="ECO:0000313" key="2">
    <source>
        <dbReference type="EMBL" id="REG83859.1"/>
    </source>
</evidence>
<dbReference type="EMBL" id="QUNG01000005">
    <property type="protein sequence ID" value="REG83859.1"/>
    <property type="molecule type" value="Genomic_DNA"/>
</dbReference>
<name>A0A3E0DNY4_9GAMM</name>
<dbReference type="AlphaFoldDB" id="A0A3E0DNY4"/>
<reference evidence="2 3" key="1">
    <citation type="submission" date="2018-08" db="EMBL/GenBank/DDBJ databases">
        <title>Genomic Encyclopedia of Type Strains, Phase III (KMG-III): the genomes of soil and plant-associated and newly described type strains.</title>
        <authorList>
            <person name="Whitman W."/>
        </authorList>
    </citation>
    <scope>NUCLEOTIDE SEQUENCE [LARGE SCALE GENOMIC DNA]</scope>
    <source>
        <strain evidence="2 3">CECT 7375</strain>
    </source>
</reference>
<protein>
    <submittedName>
        <fullName evidence="2">NAD(P)H dehydrogenase (Quinone)</fullName>
    </submittedName>
</protein>
<dbReference type="PANTHER" id="PTHR47129:SF1">
    <property type="entry name" value="NMRA-LIKE DOMAIN-CONTAINING PROTEIN"/>
    <property type="match status" value="1"/>
</dbReference>
<dbReference type="SUPFAM" id="SSF51735">
    <property type="entry name" value="NAD(P)-binding Rossmann-fold domains"/>
    <property type="match status" value="1"/>
</dbReference>
<dbReference type="InterPro" id="IPR036291">
    <property type="entry name" value="NAD(P)-bd_dom_sf"/>
</dbReference>
<organism evidence="2 3">
    <name type="scientific">Marinomonas pollencensis</name>
    <dbReference type="NCBI Taxonomy" id="491954"/>
    <lineage>
        <taxon>Bacteria</taxon>
        <taxon>Pseudomonadati</taxon>
        <taxon>Pseudomonadota</taxon>
        <taxon>Gammaproteobacteria</taxon>
        <taxon>Oceanospirillales</taxon>
        <taxon>Oceanospirillaceae</taxon>
        <taxon>Marinomonas</taxon>
    </lineage>
</organism>
<dbReference type="PANTHER" id="PTHR47129">
    <property type="entry name" value="QUINONE OXIDOREDUCTASE 2"/>
    <property type="match status" value="1"/>
</dbReference>
<dbReference type="InterPro" id="IPR052718">
    <property type="entry name" value="NmrA-type_oxidoreductase"/>
</dbReference>
<dbReference type="Gene3D" id="3.90.25.10">
    <property type="entry name" value="UDP-galactose 4-epimerase, domain 1"/>
    <property type="match status" value="1"/>
</dbReference>
<gene>
    <name evidence="2" type="ORF">DFP81_105225</name>
</gene>
<dbReference type="RefSeq" id="WP_115897537.1">
    <property type="nucleotide sequence ID" value="NZ_QUNG01000005.1"/>
</dbReference>
<sequence>MILVTGASGQLGRLIVASLLQRGTPASQIIAAVRSPEKAQDLAEQGILVRQADYMDTASLAAAMEGVKRVVLVSSSEVGQRTVQHKNLIQAAQEVKVERLAYTSMLNAQHSPLALAAEHVETEQVLQDSGIPHVLLRNGWYSENYTGTVAMAIEHGAVLGCAEEGKYATAARADYAEAAAVAITAENQAGKVYELAGDNAFTLAEYAQKVSQVSGKNVVYKNLSEAEYTNALVQVGLPEGFAGILADSDAGAAKGALFDDSKTLSALIGRPTTPIEDSIKAAL</sequence>
<proteinExistence type="predicted"/>
<accession>A0A3E0DNY4</accession>
<dbReference type="Proteomes" id="UP000256542">
    <property type="component" value="Unassembled WGS sequence"/>
</dbReference>
<dbReference type="InterPro" id="IPR008030">
    <property type="entry name" value="NmrA-like"/>
</dbReference>
<dbReference type="Pfam" id="PF05368">
    <property type="entry name" value="NmrA"/>
    <property type="match status" value="1"/>
</dbReference>
<feature type="domain" description="NmrA-like" evidence="1">
    <location>
        <begin position="2"/>
        <end position="243"/>
    </location>
</feature>
<dbReference type="CDD" id="cd05269">
    <property type="entry name" value="TMR_SDR_a"/>
    <property type="match status" value="1"/>
</dbReference>